<keyword evidence="3" id="KW-0964">Secreted</keyword>
<comment type="similarity">
    <text evidence="2">Belongs to the insulin family.</text>
</comment>
<dbReference type="Proteomes" id="UP001153709">
    <property type="component" value="Chromosome 3"/>
</dbReference>
<dbReference type="SMART" id="SM00078">
    <property type="entry name" value="IlGF"/>
    <property type="match status" value="1"/>
</dbReference>
<evidence type="ECO:0000259" key="8">
    <source>
        <dbReference type="SMART" id="SM00078"/>
    </source>
</evidence>
<evidence type="ECO:0000256" key="2">
    <source>
        <dbReference type="ARBA" id="ARBA00009034"/>
    </source>
</evidence>
<name>A0A9N9X966_DIABA</name>
<feature type="signal peptide" evidence="7">
    <location>
        <begin position="1"/>
        <end position="19"/>
    </location>
</feature>
<dbReference type="InterPro" id="IPR036438">
    <property type="entry name" value="Insulin-like_sf"/>
</dbReference>
<evidence type="ECO:0000256" key="1">
    <source>
        <dbReference type="ARBA" id="ARBA00004613"/>
    </source>
</evidence>
<comment type="subcellular location">
    <subcellularLocation>
        <location evidence="1">Secreted</location>
    </subcellularLocation>
</comment>
<dbReference type="GO" id="GO:0005179">
    <property type="term" value="F:hormone activity"/>
    <property type="evidence" value="ECO:0007669"/>
    <property type="project" value="InterPro"/>
</dbReference>
<keyword evidence="6" id="KW-1015">Disulfide bond</keyword>
<evidence type="ECO:0000256" key="6">
    <source>
        <dbReference type="ARBA" id="ARBA00023157"/>
    </source>
</evidence>
<feature type="domain" description="Insulin-like" evidence="8">
    <location>
        <begin position="29"/>
        <end position="73"/>
    </location>
</feature>
<dbReference type="SUPFAM" id="SSF56994">
    <property type="entry name" value="Insulin-like"/>
    <property type="match status" value="1"/>
</dbReference>
<evidence type="ECO:0000256" key="3">
    <source>
        <dbReference type="ARBA" id="ARBA00022525"/>
    </source>
</evidence>
<gene>
    <name evidence="9" type="ORF">DIABBA_LOCUS5848</name>
</gene>
<accession>A0A9N9X966</accession>
<keyword evidence="5 7" id="KW-0732">Signal</keyword>
<dbReference type="AlphaFoldDB" id="A0A9N9X966"/>
<organism evidence="9 10">
    <name type="scientific">Diabrotica balteata</name>
    <name type="common">Banded cucumber beetle</name>
    <dbReference type="NCBI Taxonomy" id="107213"/>
    <lineage>
        <taxon>Eukaryota</taxon>
        <taxon>Metazoa</taxon>
        <taxon>Ecdysozoa</taxon>
        <taxon>Arthropoda</taxon>
        <taxon>Hexapoda</taxon>
        <taxon>Insecta</taxon>
        <taxon>Pterygota</taxon>
        <taxon>Neoptera</taxon>
        <taxon>Endopterygota</taxon>
        <taxon>Coleoptera</taxon>
        <taxon>Polyphaga</taxon>
        <taxon>Cucujiformia</taxon>
        <taxon>Chrysomeloidea</taxon>
        <taxon>Chrysomelidae</taxon>
        <taxon>Galerucinae</taxon>
        <taxon>Diabroticina</taxon>
        <taxon>Diabroticites</taxon>
        <taxon>Diabrotica</taxon>
    </lineage>
</organism>
<dbReference type="InterPro" id="IPR003235">
    <property type="entry name" value="Nem_insulin-like_b-type"/>
</dbReference>
<dbReference type="InterPro" id="IPR016179">
    <property type="entry name" value="Insulin-like"/>
</dbReference>
<reference evidence="9" key="1">
    <citation type="submission" date="2022-01" db="EMBL/GenBank/DDBJ databases">
        <authorList>
            <person name="King R."/>
        </authorList>
    </citation>
    <scope>NUCLEOTIDE SEQUENCE</scope>
</reference>
<dbReference type="GO" id="GO:0005576">
    <property type="term" value="C:extracellular region"/>
    <property type="evidence" value="ECO:0007669"/>
    <property type="project" value="UniProtKB-SubCell"/>
</dbReference>
<keyword evidence="10" id="KW-1185">Reference proteome</keyword>
<evidence type="ECO:0000256" key="5">
    <source>
        <dbReference type="ARBA" id="ARBA00022729"/>
    </source>
</evidence>
<evidence type="ECO:0000256" key="7">
    <source>
        <dbReference type="SAM" id="SignalP"/>
    </source>
</evidence>
<proteinExistence type="inferred from homology"/>
<evidence type="ECO:0000313" key="9">
    <source>
        <dbReference type="EMBL" id="CAG9832344.1"/>
    </source>
</evidence>
<keyword evidence="4" id="KW-0165">Cleavage on pair of basic residues</keyword>
<dbReference type="Pfam" id="PF03488">
    <property type="entry name" value="Ins_beta"/>
    <property type="match status" value="1"/>
</dbReference>
<dbReference type="Gene3D" id="1.10.100.10">
    <property type="entry name" value="Insulin-like"/>
    <property type="match status" value="1"/>
</dbReference>
<protein>
    <recommendedName>
        <fullName evidence="8">Insulin-like domain-containing protein</fullName>
    </recommendedName>
</protein>
<sequence>MNLKFEIFLFVLIFVKINSQDGQVNDPPIKYCDDHLTQVVRLVCADAGVKSLPNITKICCEQPCTQADIKSFCKDKNANAGETILFDEIPADVNN</sequence>
<evidence type="ECO:0000313" key="10">
    <source>
        <dbReference type="Proteomes" id="UP001153709"/>
    </source>
</evidence>
<evidence type="ECO:0000256" key="4">
    <source>
        <dbReference type="ARBA" id="ARBA00022685"/>
    </source>
</evidence>
<dbReference type="EMBL" id="OU898278">
    <property type="protein sequence ID" value="CAG9832344.1"/>
    <property type="molecule type" value="Genomic_DNA"/>
</dbReference>
<feature type="chain" id="PRO_5040404830" description="Insulin-like domain-containing protein" evidence="7">
    <location>
        <begin position="20"/>
        <end position="95"/>
    </location>
</feature>